<keyword evidence="2" id="KW-1185">Reference proteome</keyword>
<organism evidence="1 2">
    <name type="scientific">Goodea atripinnis</name>
    <dbReference type="NCBI Taxonomy" id="208336"/>
    <lineage>
        <taxon>Eukaryota</taxon>
        <taxon>Metazoa</taxon>
        <taxon>Chordata</taxon>
        <taxon>Craniata</taxon>
        <taxon>Vertebrata</taxon>
        <taxon>Euteleostomi</taxon>
        <taxon>Actinopterygii</taxon>
        <taxon>Neopterygii</taxon>
        <taxon>Teleostei</taxon>
        <taxon>Neoteleostei</taxon>
        <taxon>Acanthomorphata</taxon>
        <taxon>Ovalentaria</taxon>
        <taxon>Atherinomorphae</taxon>
        <taxon>Cyprinodontiformes</taxon>
        <taxon>Goodeidae</taxon>
        <taxon>Goodea</taxon>
    </lineage>
</organism>
<name>A0ABV0MZB1_9TELE</name>
<evidence type="ECO:0000313" key="1">
    <source>
        <dbReference type="EMBL" id="MEQ2164466.1"/>
    </source>
</evidence>
<dbReference type="Proteomes" id="UP001476798">
    <property type="component" value="Unassembled WGS sequence"/>
</dbReference>
<evidence type="ECO:0000313" key="2">
    <source>
        <dbReference type="Proteomes" id="UP001476798"/>
    </source>
</evidence>
<dbReference type="EMBL" id="JAHRIO010020329">
    <property type="protein sequence ID" value="MEQ2164466.1"/>
    <property type="molecule type" value="Genomic_DNA"/>
</dbReference>
<accession>A0ABV0MZB1</accession>
<reference evidence="1 2" key="1">
    <citation type="submission" date="2021-06" db="EMBL/GenBank/DDBJ databases">
        <authorList>
            <person name="Palmer J.M."/>
        </authorList>
    </citation>
    <scope>NUCLEOTIDE SEQUENCE [LARGE SCALE GENOMIC DNA]</scope>
    <source>
        <strain evidence="1 2">GA_2019</strain>
        <tissue evidence="1">Muscle</tissue>
    </source>
</reference>
<comment type="caution">
    <text evidence="1">The sequence shown here is derived from an EMBL/GenBank/DDBJ whole genome shotgun (WGS) entry which is preliminary data.</text>
</comment>
<proteinExistence type="predicted"/>
<protein>
    <submittedName>
        <fullName evidence="1">Uncharacterized protein</fullName>
    </submittedName>
</protein>
<gene>
    <name evidence="1" type="ORF">GOODEAATRI_006906</name>
</gene>
<sequence length="76" mass="8418">MASIGDFDPLSPSIPATKVEITLEFPVYEGFSDVVTPSTEIYRLCVFLEKPTCGLESTHRSGLLTPLQSDRSECYM</sequence>